<dbReference type="SUPFAM" id="SSF51726">
    <property type="entry name" value="UROD/MetE-like"/>
    <property type="match status" value="1"/>
</dbReference>
<sequence>MATEAKRNPPFRAEHLGSLLRPDELLEKRDAFDKGELSAEELKKVEDEAIKSIVQTQLDLGYRAISDGEFRRHMFWGTFFPNLDGMEEIKNPSFDMFRVYVPDMAPFYEEMDHPPESVICVGKIKHTGQSTYIDQFEYLKTLIPEERWGDIKLTLAAPEWYHLRYKEGKAYPKDVYANDEEYFHDIALAYQTELDILYKAGLRNVQIDDPNFAYFCSQKMIDGWSADPSNTTPLPTLLTSYIALYNACLARAPADMHLGLHICRGNFINSRHFSEGGYDAIASQLFKELNVHTFYLEYDTPRAGTFEPLREVPRGKNVVLGVVTSKFPEMEERGEMVARVRRAAETMAGGAGVGGEGVKEALHRLGVSPQCGFASHRGGNCLGKGDMVAKLRLVREIAEEVWPGEP</sequence>
<gene>
    <name evidence="2" type="ORF">M501DRAFT_935860</name>
</gene>
<dbReference type="PANTHER" id="PTHR43844:SF2">
    <property type="entry name" value="SYNTHASE, VITAMIN-B12 INDEPENDENT, PUTATIVE (AFU_ORTHOLOGUE AFUA_3G12060)-RELATED"/>
    <property type="match status" value="1"/>
</dbReference>
<dbReference type="OrthoDB" id="7772923at2759"/>
<feature type="domain" description="Cobalamin-independent methionine synthase MetE C-terminal/archaeal" evidence="1">
    <location>
        <begin position="180"/>
        <end position="378"/>
    </location>
</feature>
<dbReference type="InterPro" id="IPR038071">
    <property type="entry name" value="UROD/MetE-like_sf"/>
</dbReference>
<organism evidence="2 3">
    <name type="scientific">Patellaria atrata CBS 101060</name>
    <dbReference type="NCBI Taxonomy" id="1346257"/>
    <lineage>
        <taxon>Eukaryota</taxon>
        <taxon>Fungi</taxon>
        <taxon>Dikarya</taxon>
        <taxon>Ascomycota</taxon>
        <taxon>Pezizomycotina</taxon>
        <taxon>Dothideomycetes</taxon>
        <taxon>Dothideomycetes incertae sedis</taxon>
        <taxon>Patellariales</taxon>
        <taxon>Patellariaceae</taxon>
        <taxon>Patellaria</taxon>
    </lineage>
</organism>
<evidence type="ECO:0000259" key="1">
    <source>
        <dbReference type="Pfam" id="PF01717"/>
    </source>
</evidence>
<evidence type="ECO:0000313" key="3">
    <source>
        <dbReference type="Proteomes" id="UP000799429"/>
    </source>
</evidence>
<dbReference type="InterPro" id="IPR002629">
    <property type="entry name" value="Met_Synth_C/arc"/>
</dbReference>
<accession>A0A9P4S903</accession>
<dbReference type="Pfam" id="PF01717">
    <property type="entry name" value="Meth_synt_2"/>
    <property type="match status" value="1"/>
</dbReference>
<dbReference type="Proteomes" id="UP000799429">
    <property type="component" value="Unassembled WGS sequence"/>
</dbReference>
<dbReference type="Gene3D" id="3.20.20.210">
    <property type="match status" value="1"/>
</dbReference>
<dbReference type="CDD" id="cd03311">
    <property type="entry name" value="CIMS_C_terminal_like"/>
    <property type="match status" value="1"/>
</dbReference>
<name>A0A9P4S903_9PEZI</name>
<dbReference type="EMBL" id="MU006097">
    <property type="protein sequence ID" value="KAF2838306.1"/>
    <property type="molecule type" value="Genomic_DNA"/>
</dbReference>
<evidence type="ECO:0000313" key="2">
    <source>
        <dbReference type="EMBL" id="KAF2838306.1"/>
    </source>
</evidence>
<dbReference type="AlphaFoldDB" id="A0A9P4S903"/>
<protein>
    <submittedName>
        <fullName evidence="2">5-methyltetrahydropteroyltriglutamate-homocysteine methyltransferase</fullName>
    </submittedName>
</protein>
<dbReference type="GO" id="GO:0003871">
    <property type="term" value="F:5-methyltetrahydropteroyltriglutamate-homocysteine S-methyltransferase activity"/>
    <property type="evidence" value="ECO:0007669"/>
    <property type="project" value="InterPro"/>
</dbReference>
<dbReference type="PANTHER" id="PTHR43844">
    <property type="entry name" value="METHIONINE SYNTHASE"/>
    <property type="match status" value="1"/>
</dbReference>
<comment type="caution">
    <text evidence="2">The sequence shown here is derived from an EMBL/GenBank/DDBJ whole genome shotgun (WGS) entry which is preliminary data.</text>
</comment>
<keyword evidence="2" id="KW-0808">Transferase</keyword>
<dbReference type="GO" id="GO:0008270">
    <property type="term" value="F:zinc ion binding"/>
    <property type="evidence" value="ECO:0007669"/>
    <property type="project" value="InterPro"/>
</dbReference>
<dbReference type="GO" id="GO:0009086">
    <property type="term" value="P:methionine biosynthetic process"/>
    <property type="evidence" value="ECO:0007669"/>
    <property type="project" value="InterPro"/>
</dbReference>
<dbReference type="GO" id="GO:0032259">
    <property type="term" value="P:methylation"/>
    <property type="evidence" value="ECO:0007669"/>
    <property type="project" value="UniProtKB-KW"/>
</dbReference>
<reference evidence="2" key="1">
    <citation type="journal article" date="2020" name="Stud. Mycol.">
        <title>101 Dothideomycetes genomes: a test case for predicting lifestyles and emergence of pathogens.</title>
        <authorList>
            <person name="Haridas S."/>
            <person name="Albert R."/>
            <person name="Binder M."/>
            <person name="Bloem J."/>
            <person name="Labutti K."/>
            <person name="Salamov A."/>
            <person name="Andreopoulos B."/>
            <person name="Baker S."/>
            <person name="Barry K."/>
            <person name="Bills G."/>
            <person name="Bluhm B."/>
            <person name="Cannon C."/>
            <person name="Castanera R."/>
            <person name="Culley D."/>
            <person name="Daum C."/>
            <person name="Ezra D."/>
            <person name="Gonzalez J."/>
            <person name="Henrissat B."/>
            <person name="Kuo A."/>
            <person name="Liang C."/>
            <person name="Lipzen A."/>
            <person name="Lutzoni F."/>
            <person name="Magnuson J."/>
            <person name="Mondo S."/>
            <person name="Nolan M."/>
            <person name="Ohm R."/>
            <person name="Pangilinan J."/>
            <person name="Park H.-J."/>
            <person name="Ramirez L."/>
            <person name="Alfaro M."/>
            <person name="Sun H."/>
            <person name="Tritt A."/>
            <person name="Yoshinaga Y."/>
            <person name="Zwiers L.-H."/>
            <person name="Turgeon B."/>
            <person name="Goodwin S."/>
            <person name="Spatafora J."/>
            <person name="Crous P."/>
            <person name="Grigoriev I."/>
        </authorList>
    </citation>
    <scope>NUCLEOTIDE SEQUENCE</scope>
    <source>
        <strain evidence="2">CBS 101060</strain>
    </source>
</reference>
<keyword evidence="3" id="KW-1185">Reference proteome</keyword>
<proteinExistence type="predicted"/>
<keyword evidence="2" id="KW-0489">Methyltransferase</keyword>